<keyword evidence="2" id="KW-0812">Transmembrane</keyword>
<evidence type="ECO:0000256" key="1">
    <source>
        <dbReference type="SAM" id="MobiDB-lite"/>
    </source>
</evidence>
<feature type="transmembrane region" description="Helical" evidence="2">
    <location>
        <begin position="116"/>
        <end position="134"/>
    </location>
</feature>
<sequence length="170" mass="17872">MTGRHAARPAGDDRIRFRPKALCETRPRDWVIRFGFGAGVSVLAGVVTALWGPRLGGVFLAFPAILLASLTLVAKEAGIRQARNDARGATYGTLGLIVFALVLVVTAGLWPLWLTFVAATTAWAVVALGTYLLARLAGAGGDEPAADRARARGVDVGSTGTPDRGQHRRA</sequence>
<evidence type="ECO:0000313" key="4">
    <source>
        <dbReference type="Proteomes" id="UP001589693"/>
    </source>
</evidence>
<dbReference type="Proteomes" id="UP001589693">
    <property type="component" value="Unassembled WGS sequence"/>
</dbReference>
<dbReference type="RefSeq" id="WP_377858579.1">
    <property type="nucleotide sequence ID" value="NZ_JBHLZU010000024.1"/>
</dbReference>
<keyword evidence="4" id="KW-1185">Reference proteome</keyword>
<comment type="caution">
    <text evidence="3">The sequence shown here is derived from an EMBL/GenBank/DDBJ whole genome shotgun (WGS) entry which is preliminary data.</text>
</comment>
<proteinExistence type="predicted"/>
<evidence type="ECO:0000313" key="3">
    <source>
        <dbReference type="EMBL" id="MFB9907784.1"/>
    </source>
</evidence>
<feature type="transmembrane region" description="Helical" evidence="2">
    <location>
        <begin position="30"/>
        <end position="51"/>
    </location>
</feature>
<dbReference type="EMBL" id="JBHLZU010000024">
    <property type="protein sequence ID" value="MFB9907784.1"/>
    <property type="molecule type" value="Genomic_DNA"/>
</dbReference>
<protein>
    <submittedName>
        <fullName evidence="3">DUF3147 family protein</fullName>
    </submittedName>
</protein>
<gene>
    <name evidence="3" type="ORF">ACFFQA_27935</name>
</gene>
<reference evidence="3 4" key="1">
    <citation type="submission" date="2024-09" db="EMBL/GenBank/DDBJ databases">
        <authorList>
            <person name="Sun Q."/>
            <person name="Mori K."/>
        </authorList>
    </citation>
    <scope>NUCLEOTIDE SEQUENCE [LARGE SCALE GENOMIC DNA]</scope>
    <source>
        <strain evidence="3 4">TBRC 7907</strain>
    </source>
</reference>
<keyword evidence="2" id="KW-0472">Membrane</keyword>
<feature type="region of interest" description="Disordered" evidence="1">
    <location>
        <begin position="141"/>
        <end position="170"/>
    </location>
</feature>
<feature type="transmembrane region" description="Helical" evidence="2">
    <location>
        <begin position="89"/>
        <end position="110"/>
    </location>
</feature>
<dbReference type="InterPro" id="IPR021493">
    <property type="entry name" value="DUF3147"/>
</dbReference>
<name>A0ABV6A793_9PSEU</name>
<dbReference type="Pfam" id="PF11345">
    <property type="entry name" value="DUF3147"/>
    <property type="match status" value="1"/>
</dbReference>
<organism evidence="3 4">
    <name type="scientific">Allokutzneria oryzae</name>
    <dbReference type="NCBI Taxonomy" id="1378989"/>
    <lineage>
        <taxon>Bacteria</taxon>
        <taxon>Bacillati</taxon>
        <taxon>Actinomycetota</taxon>
        <taxon>Actinomycetes</taxon>
        <taxon>Pseudonocardiales</taxon>
        <taxon>Pseudonocardiaceae</taxon>
        <taxon>Allokutzneria</taxon>
    </lineage>
</organism>
<accession>A0ABV6A793</accession>
<feature type="transmembrane region" description="Helical" evidence="2">
    <location>
        <begin position="57"/>
        <end position="77"/>
    </location>
</feature>
<keyword evidence="2" id="KW-1133">Transmembrane helix</keyword>
<evidence type="ECO:0000256" key="2">
    <source>
        <dbReference type="SAM" id="Phobius"/>
    </source>
</evidence>